<dbReference type="EMBL" id="CP014782">
    <property type="protein sequence ID" value="AQS39968.1"/>
    <property type="molecule type" value="Genomic_DNA"/>
</dbReference>
<organism evidence="2 3">
    <name type="scientific">Shewanella psychrophila</name>
    <dbReference type="NCBI Taxonomy" id="225848"/>
    <lineage>
        <taxon>Bacteria</taxon>
        <taxon>Pseudomonadati</taxon>
        <taxon>Pseudomonadota</taxon>
        <taxon>Gammaproteobacteria</taxon>
        <taxon>Alteromonadales</taxon>
        <taxon>Shewanellaceae</taxon>
        <taxon>Shewanella</taxon>
    </lineage>
</organism>
<dbReference type="RefSeq" id="WP_077754820.1">
    <property type="nucleotide sequence ID" value="NZ_CP014782.1"/>
</dbReference>
<sequence length="114" mass="12768">MKKIIMPVVLLCISSNAWSYSFTEDCAKFGGTLISDTRISSVYAHVDHRFPDSTVRERGIVAIINQSEPSGYRVNEIHKDLTKTVQSAFLLNQKVNACVTESNHTLLALQLIRD</sequence>
<evidence type="ECO:0000313" key="2">
    <source>
        <dbReference type="EMBL" id="AQS39968.1"/>
    </source>
</evidence>
<reference evidence="2 3" key="1">
    <citation type="submission" date="2016-03" db="EMBL/GenBank/DDBJ databases">
        <title>Complete genome sequence of Shewanella psychrophila WP2, a deep sea bacterium isolated from west Pacific sediment.</title>
        <authorList>
            <person name="Xu G."/>
            <person name="Jian H."/>
        </authorList>
    </citation>
    <scope>NUCLEOTIDE SEQUENCE [LARGE SCALE GENOMIC DNA]</scope>
    <source>
        <strain evidence="2 3">WP2</strain>
    </source>
</reference>
<accession>A0A1S6HX27</accession>
<name>A0A1S6HX27_9GAMM</name>
<evidence type="ECO:0000313" key="3">
    <source>
        <dbReference type="Proteomes" id="UP000189545"/>
    </source>
</evidence>
<dbReference type="AlphaFoldDB" id="A0A1S6HX27"/>
<evidence type="ECO:0000256" key="1">
    <source>
        <dbReference type="SAM" id="SignalP"/>
    </source>
</evidence>
<dbReference type="KEGG" id="spsw:Sps_04887"/>
<keyword evidence="3" id="KW-1185">Reference proteome</keyword>
<proteinExistence type="predicted"/>
<feature type="signal peptide" evidence="1">
    <location>
        <begin position="1"/>
        <end position="19"/>
    </location>
</feature>
<feature type="chain" id="PRO_5012526351" evidence="1">
    <location>
        <begin position="20"/>
        <end position="114"/>
    </location>
</feature>
<gene>
    <name evidence="2" type="ORF">Sps_04887</name>
</gene>
<protein>
    <submittedName>
        <fullName evidence="2">Uncharacterized protein</fullName>
    </submittedName>
</protein>
<dbReference type="Proteomes" id="UP000189545">
    <property type="component" value="Chromosome"/>
</dbReference>
<keyword evidence="1" id="KW-0732">Signal</keyword>